<evidence type="ECO:0000313" key="3">
    <source>
        <dbReference type="Proteomes" id="UP000298652"/>
    </source>
</evidence>
<evidence type="ECO:0000259" key="1">
    <source>
        <dbReference type="Pfam" id="PF07762"/>
    </source>
</evidence>
<name>A0A4U6VUX8_SETVI</name>
<protein>
    <recommendedName>
        <fullName evidence="1">DUF1618 domain-containing protein</fullName>
    </recommendedName>
</protein>
<dbReference type="EMBL" id="CM016553">
    <property type="protein sequence ID" value="TKW31739.1"/>
    <property type="molecule type" value="Genomic_DNA"/>
</dbReference>
<accession>A0A4U6VUX8</accession>
<sequence>MPMHARGCTTACVSGRRLVFVDVARHDGKGLGPMMPNTGFTLTSRTLKMTGNCTTQWEWIDDAVVTTSGQLWHANTIESLPHDIVMLPLLSMDKANAAHLVLFDWDDGRVSLVSIDLSNKQVMGSVVTYIKGKDDTADADMIKAKPGFFAHFIPSEFPKFLDLRKRENHP</sequence>
<dbReference type="Proteomes" id="UP000298652">
    <property type="component" value="Chromosome 2"/>
</dbReference>
<proteinExistence type="predicted"/>
<organism evidence="2 3">
    <name type="scientific">Setaria viridis</name>
    <name type="common">Green bristlegrass</name>
    <name type="synonym">Setaria italica subsp. viridis</name>
    <dbReference type="NCBI Taxonomy" id="4556"/>
    <lineage>
        <taxon>Eukaryota</taxon>
        <taxon>Viridiplantae</taxon>
        <taxon>Streptophyta</taxon>
        <taxon>Embryophyta</taxon>
        <taxon>Tracheophyta</taxon>
        <taxon>Spermatophyta</taxon>
        <taxon>Magnoliopsida</taxon>
        <taxon>Liliopsida</taxon>
        <taxon>Poales</taxon>
        <taxon>Poaceae</taxon>
        <taxon>PACMAD clade</taxon>
        <taxon>Panicoideae</taxon>
        <taxon>Panicodae</taxon>
        <taxon>Paniceae</taxon>
        <taxon>Cenchrinae</taxon>
        <taxon>Setaria</taxon>
    </lineage>
</organism>
<dbReference type="Gramene" id="TKW31739">
    <property type="protein sequence ID" value="TKW31739"/>
    <property type="gene ID" value="SEVIR_2G125601v2"/>
</dbReference>
<dbReference type="InterPro" id="IPR011676">
    <property type="entry name" value="DUF1618"/>
</dbReference>
<feature type="domain" description="DUF1618" evidence="1">
    <location>
        <begin position="9"/>
        <end position="96"/>
    </location>
</feature>
<dbReference type="AlphaFoldDB" id="A0A4U6VUX8"/>
<dbReference type="Pfam" id="PF07762">
    <property type="entry name" value="DUF1618"/>
    <property type="match status" value="1"/>
</dbReference>
<evidence type="ECO:0000313" key="2">
    <source>
        <dbReference type="EMBL" id="TKW31739.1"/>
    </source>
</evidence>
<reference evidence="2" key="1">
    <citation type="submission" date="2019-03" db="EMBL/GenBank/DDBJ databases">
        <title>WGS assembly of Setaria viridis.</title>
        <authorList>
            <person name="Huang P."/>
            <person name="Jenkins J."/>
            <person name="Grimwood J."/>
            <person name="Barry K."/>
            <person name="Healey A."/>
            <person name="Mamidi S."/>
            <person name="Sreedasyam A."/>
            <person name="Shu S."/>
            <person name="Feldman M."/>
            <person name="Wu J."/>
            <person name="Yu Y."/>
            <person name="Chen C."/>
            <person name="Johnson J."/>
            <person name="Rokhsar D."/>
            <person name="Baxter I."/>
            <person name="Schmutz J."/>
            <person name="Brutnell T."/>
            <person name="Kellogg E."/>
        </authorList>
    </citation>
    <scope>NUCLEOTIDE SEQUENCE [LARGE SCALE GENOMIC DNA]</scope>
</reference>
<keyword evidence="3" id="KW-1185">Reference proteome</keyword>
<gene>
    <name evidence="2" type="ORF">SEVIR_2G125601v2</name>
</gene>